<dbReference type="InterPro" id="IPR036378">
    <property type="entry name" value="FAS1_dom_sf"/>
</dbReference>
<gene>
    <name evidence="2" type="ORF">EG028_19935</name>
</gene>
<dbReference type="AlphaFoldDB" id="A0A3N4MC30"/>
<dbReference type="PROSITE" id="PS50213">
    <property type="entry name" value="FAS1"/>
    <property type="match status" value="1"/>
</dbReference>
<dbReference type="InterPro" id="IPR050904">
    <property type="entry name" value="Adhesion/Biosynth-related"/>
</dbReference>
<dbReference type="SMART" id="SM00554">
    <property type="entry name" value="FAS1"/>
    <property type="match status" value="1"/>
</dbReference>
<dbReference type="Gene3D" id="2.30.180.10">
    <property type="entry name" value="FAS1 domain"/>
    <property type="match status" value="2"/>
</dbReference>
<comment type="caution">
    <text evidence="2">The sequence shown here is derived from an EMBL/GenBank/DDBJ whole genome shotgun (WGS) entry which is preliminary data.</text>
</comment>
<protein>
    <submittedName>
        <fullName evidence="2">Fasciclin domain-containing protein</fullName>
    </submittedName>
</protein>
<sequence length="429" mass="48062">MEYRKLLMGTVALLSVAFTGCMKPSDSPLQTSHPLSFNKDNLAKTIAAVDSLSLFYEAVQRLGYTGLFESTSNYTVMAPGNGAMQAGGLNSSQIRALPLDSLRKLIAYHILPGAYADSSLKSLAFSQVIETLRADTGFVPGQGYKVTKSYLYIQQGDSLYLDDYAAAGNAPPIQASNGYIYPIRKVLDRTLTDNSRSLWDVISTDPDLSMYLAAIRLQDSIRTCDLFDDNIYYAFYLGMGPDSNNFTAKKIREDGYVNYSKTPTLLAPTNKAFQDAGFHSIDDLRQFALRYPIGIRPWVNDDFTEYKIDVLYSSLDTLLGQHLLHNDGVSDGSQRFPVRILYSDMLKGKVNNGIFNKRLRDLTAGFRLYLRYPWDLQFSQAGGVAYVQWHPGSPKIMIPRDTDPKRPARNYSLENGAIYKIDGLFYPFH</sequence>
<dbReference type="SUPFAM" id="SSF82153">
    <property type="entry name" value="FAS1 domain"/>
    <property type="match status" value="2"/>
</dbReference>
<dbReference type="PANTHER" id="PTHR10900">
    <property type="entry name" value="PERIOSTIN-RELATED"/>
    <property type="match status" value="1"/>
</dbReference>
<dbReference type="PANTHER" id="PTHR10900:SF77">
    <property type="entry name" value="FI19380P1"/>
    <property type="match status" value="1"/>
</dbReference>
<accession>A0A3N4MC30</accession>
<dbReference type="OrthoDB" id="624512at2"/>
<name>A0A3N4MC30_9BACT</name>
<feature type="domain" description="FAS1" evidence="1">
    <location>
        <begin position="39"/>
        <end position="187"/>
    </location>
</feature>
<evidence type="ECO:0000259" key="1">
    <source>
        <dbReference type="PROSITE" id="PS50213"/>
    </source>
</evidence>
<evidence type="ECO:0000313" key="2">
    <source>
        <dbReference type="EMBL" id="RPD39396.1"/>
    </source>
</evidence>
<proteinExistence type="predicted"/>
<evidence type="ECO:0000313" key="3">
    <source>
        <dbReference type="Proteomes" id="UP000279089"/>
    </source>
</evidence>
<organism evidence="2 3">
    <name type="scientific">Chitinophaga barathri</name>
    <dbReference type="NCBI Taxonomy" id="1647451"/>
    <lineage>
        <taxon>Bacteria</taxon>
        <taxon>Pseudomonadati</taxon>
        <taxon>Bacteroidota</taxon>
        <taxon>Chitinophagia</taxon>
        <taxon>Chitinophagales</taxon>
        <taxon>Chitinophagaceae</taxon>
        <taxon>Chitinophaga</taxon>
    </lineage>
</organism>
<dbReference type="Proteomes" id="UP000279089">
    <property type="component" value="Unassembled WGS sequence"/>
</dbReference>
<dbReference type="EMBL" id="RMBX01000011">
    <property type="protein sequence ID" value="RPD39396.1"/>
    <property type="molecule type" value="Genomic_DNA"/>
</dbReference>
<dbReference type="InterPro" id="IPR000782">
    <property type="entry name" value="FAS1_domain"/>
</dbReference>
<keyword evidence="3" id="KW-1185">Reference proteome</keyword>
<dbReference type="Pfam" id="PF02469">
    <property type="entry name" value="Fasciclin"/>
    <property type="match status" value="1"/>
</dbReference>
<reference evidence="3" key="1">
    <citation type="submission" date="2018-11" db="EMBL/GenBank/DDBJ databases">
        <title>Chitinophaga lutea sp.nov., isolate from arsenic contaminated soil.</title>
        <authorList>
            <person name="Zong Y."/>
        </authorList>
    </citation>
    <scope>NUCLEOTIDE SEQUENCE [LARGE SCALE GENOMIC DNA]</scope>
    <source>
        <strain evidence="3">YLT18</strain>
    </source>
</reference>
<dbReference type="RefSeq" id="WP_120518038.1">
    <property type="nucleotide sequence ID" value="NZ_QXZY01000011.1"/>
</dbReference>
<dbReference type="PROSITE" id="PS51257">
    <property type="entry name" value="PROKAR_LIPOPROTEIN"/>
    <property type="match status" value="1"/>
</dbReference>